<feature type="domain" description="Peptidase C1A papain C-terminal" evidence="8">
    <location>
        <begin position="117"/>
        <end position="328"/>
    </location>
</feature>
<dbReference type="FunFam" id="3.90.70.10:FF:000006">
    <property type="entry name" value="Cathepsin S"/>
    <property type="match status" value="1"/>
</dbReference>
<dbReference type="GO" id="GO:0008234">
    <property type="term" value="F:cysteine-type peptidase activity"/>
    <property type="evidence" value="ECO:0007669"/>
    <property type="project" value="UniProtKB-KW"/>
</dbReference>
<dbReference type="PROSITE" id="PS00139">
    <property type="entry name" value="THIOL_PROTEASE_CYS"/>
    <property type="match status" value="1"/>
</dbReference>
<dbReference type="SUPFAM" id="SSF54001">
    <property type="entry name" value="Cysteine proteinases"/>
    <property type="match status" value="1"/>
</dbReference>
<dbReference type="PROSITE" id="PS00639">
    <property type="entry name" value="THIOL_PROTEASE_HIS"/>
    <property type="match status" value="1"/>
</dbReference>
<feature type="chain" id="PRO_5034911211" evidence="7">
    <location>
        <begin position="21"/>
        <end position="329"/>
    </location>
</feature>
<keyword evidence="3" id="KW-0378">Hydrolase</keyword>
<dbReference type="InterPro" id="IPR000668">
    <property type="entry name" value="Peptidase_C1A_C"/>
</dbReference>
<evidence type="ECO:0000256" key="1">
    <source>
        <dbReference type="ARBA" id="ARBA00008455"/>
    </source>
</evidence>
<sequence length="329" mass="36626">MNSTWKGLVVLAVLCTVALAELDSRLDRHWQMWKAKYQKKYQNKVEEVSRRALWEKNLLYINTHNLEASMGSHTYTMAMNHMGDLTKEEAIQRYATLRIPKDLKRTSSPLKATTADLPQTVDWRKKGYVTEVKDQGECGSCWAFSVVGAMEGHLFNTTGKLINLSPQNLVDCARDYGNYGCQGGYMDKAFDYVVANGLESEADYPYKGQDRECRYDPAKRVANCSKYNFVDRGSEAALKEAVATVGPISVGIDADPILSYSSGIFSDTDCTGSVNHAVLAVGYGTDGGQDYWLVKNSWGTGWGEDGYIRIARNKGDMCGIATYATYCME</sequence>
<dbReference type="SMART" id="SM00645">
    <property type="entry name" value="Pept_C1"/>
    <property type="match status" value="1"/>
</dbReference>
<dbReference type="InterPro" id="IPR025661">
    <property type="entry name" value="Pept_asp_AS"/>
</dbReference>
<evidence type="ECO:0000256" key="5">
    <source>
        <dbReference type="ARBA" id="ARBA00023145"/>
    </source>
</evidence>
<dbReference type="PANTHER" id="PTHR12411">
    <property type="entry name" value="CYSTEINE PROTEASE FAMILY C1-RELATED"/>
    <property type="match status" value="1"/>
</dbReference>
<keyword evidence="5" id="KW-0865">Zymogen</keyword>
<keyword evidence="4" id="KW-0788">Thiol protease</keyword>
<evidence type="ECO:0000256" key="2">
    <source>
        <dbReference type="ARBA" id="ARBA00022670"/>
    </source>
</evidence>
<evidence type="ECO:0000256" key="4">
    <source>
        <dbReference type="ARBA" id="ARBA00022807"/>
    </source>
</evidence>
<name>A0A8C6SJN5_9GOBI</name>
<dbReference type="PRINTS" id="PR00705">
    <property type="entry name" value="PAPAIN"/>
</dbReference>
<comment type="similarity">
    <text evidence="1">Belongs to the peptidase C1 family.</text>
</comment>
<feature type="domain" description="Cathepsin propeptide inhibitor" evidence="9">
    <location>
        <begin position="30"/>
        <end position="90"/>
    </location>
</feature>
<dbReference type="InterPro" id="IPR013201">
    <property type="entry name" value="Prot_inhib_I29"/>
</dbReference>
<protein>
    <submittedName>
        <fullName evidence="10">Uncharacterized protein</fullName>
    </submittedName>
</protein>
<keyword evidence="11" id="KW-1185">Reference proteome</keyword>
<evidence type="ECO:0000313" key="11">
    <source>
        <dbReference type="Proteomes" id="UP000694523"/>
    </source>
</evidence>
<dbReference type="AlphaFoldDB" id="A0A8C6SJN5"/>
<dbReference type="Pfam" id="PF00112">
    <property type="entry name" value="Peptidase_C1"/>
    <property type="match status" value="1"/>
</dbReference>
<evidence type="ECO:0000256" key="6">
    <source>
        <dbReference type="ARBA" id="ARBA00023157"/>
    </source>
</evidence>
<feature type="signal peptide" evidence="7">
    <location>
        <begin position="1"/>
        <end position="20"/>
    </location>
</feature>
<organism evidence="10 11">
    <name type="scientific">Neogobius melanostomus</name>
    <name type="common">round goby</name>
    <dbReference type="NCBI Taxonomy" id="47308"/>
    <lineage>
        <taxon>Eukaryota</taxon>
        <taxon>Metazoa</taxon>
        <taxon>Chordata</taxon>
        <taxon>Craniata</taxon>
        <taxon>Vertebrata</taxon>
        <taxon>Euteleostomi</taxon>
        <taxon>Actinopterygii</taxon>
        <taxon>Neopterygii</taxon>
        <taxon>Teleostei</taxon>
        <taxon>Neoteleostei</taxon>
        <taxon>Acanthomorphata</taxon>
        <taxon>Gobiaria</taxon>
        <taxon>Gobiiformes</taxon>
        <taxon>Gobioidei</taxon>
        <taxon>Gobiidae</taxon>
        <taxon>Benthophilinae</taxon>
        <taxon>Neogobiini</taxon>
        <taxon>Neogobius</taxon>
    </lineage>
</organism>
<evidence type="ECO:0000313" key="10">
    <source>
        <dbReference type="Ensembl" id="ENSNMLP00000007824.1"/>
    </source>
</evidence>
<evidence type="ECO:0000259" key="9">
    <source>
        <dbReference type="SMART" id="SM00848"/>
    </source>
</evidence>
<reference evidence="10" key="2">
    <citation type="submission" date="2025-09" db="UniProtKB">
        <authorList>
            <consortium name="Ensembl"/>
        </authorList>
    </citation>
    <scope>IDENTIFICATION</scope>
</reference>
<dbReference type="Pfam" id="PF08246">
    <property type="entry name" value="Inhibitor_I29"/>
    <property type="match status" value="1"/>
</dbReference>
<evidence type="ECO:0000256" key="7">
    <source>
        <dbReference type="SAM" id="SignalP"/>
    </source>
</evidence>
<evidence type="ECO:0000256" key="3">
    <source>
        <dbReference type="ARBA" id="ARBA00022801"/>
    </source>
</evidence>
<keyword evidence="7" id="KW-0732">Signal</keyword>
<dbReference type="Gene3D" id="3.90.70.10">
    <property type="entry name" value="Cysteine proteinases"/>
    <property type="match status" value="1"/>
</dbReference>
<proteinExistence type="inferred from homology"/>
<dbReference type="InterPro" id="IPR013128">
    <property type="entry name" value="Peptidase_C1A"/>
</dbReference>
<dbReference type="GO" id="GO:0006508">
    <property type="term" value="P:proteolysis"/>
    <property type="evidence" value="ECO:0007669"/>
    <property type="project" value="UniProtKB-KW"/>
</dbReference>
<keyword evidence="2" id="KW-0645">Protease</keyword>
<reference evidence="10" key="1">
    <citation type="submission" date="2025-08" db="UniProtKB">
        <authorList>
            <consortium name="Ensembl"/>
        </authorList>
    </citation>
    <scope>IDENTIFICATION</scope>
</reference>
<dbReference type="InterPro" id="IPR000169">
    <property type="entry name" value="Pept_cys_AS"/>
</dbReference>
<dbReference type="Ensembl" id="ENSNMLT00000008894.1">
    <property type="protein sequence ID" value="ENSNMLP00000007824.1"/>
    <property type="gene ID" value="ENSNMLG00000005572.1"/>
</dbReference>
<dbReference type="InterPro" id="IPR025660">
    <property type="entry name" value="Pept_his_AS"/>
</dbReference>
<dbReference type="CDD" id="cd02248">
    <property type="entry name" value="Peptidase_C1A"/>
    <property type="match status" value="1"/>
</dbReference>
<keyword evidence="6" id="KW-1015">Disulfide bond</keyword>
<dbReference type="Proteomes" id="UP000694523">
    <property type="component" value="Unplaced"/>
</dbReference>
<dbReference type="InterPro" id="IPR038765">
    <property type="entry name" value="Papain-like_cys_pep_sf"/>
</dbReference>
<evidence type="ECO:0000259" key="8">
    <source>
        <dbReference type="SMART" id="SM00645"/>
    </source>
</evidence>
<dbReference type="PROSITE" id="PS00640">
    <property type="entry name" value="THIOL_PROTEASE_ASN"/>
    <property type="match status" value="1"/>
</dbReference>
<dbReference type="InterPro" id="IPR039417">
    <property type="entry name" value="Peptidase_C1A_papain-like"/>
</dbReference>
<dbReference type="SMART" id="SM00848">
    <property type="entry name" value="Inhibitor_I29"/>
    <property type="match status" value="1"/>
</dbReference>
<accession>A0A8C6SJN5</accession>